<proteinExistence type="predicted"/>
<comment type="caution">
    <text evidence="2">The sequence shown here is derived from an EMBL/GenBank/DDBJ whole genome shotgun (WGS) entry which is preliminary data.</text>
</comment>
<dbReference type="RefSeq" id="WP_133545793.1">
    <property type="nucleotide sequence ID" value="NZ_SNYQ01000010.1"/>
</dbReference>
<evidence type="ECO:0000256" key="1">
    <source>
        <dbReference type="SAM" id="SignalP"/>
    </source>
</evidence>
<dbReference type="Proteomes" id="UP000295657">
    <property type="component" value="Unassembled WGS sequence"/>
</dbReference>
<dbReference type="Pfam" id="PF04402">
    <property type="entry name" value="SIMPL"/>
    <property type="match status" value="1"/>
</dbReference>
<sequence length="233" mass="26248">MLKLKHFLFAALLLPMAAYASAEKDNLVSFEVQSERELPRDLFQVRMFLNEEGQNLKNLNKVISDKLVQATELIKKQQAVEIQSNNRQTHVRYDDKGRKTGWRGSAELVLQSKDSTALSQLIDELSGLMAIDNVNATVSSQSLARIEEEMTKEILGKFRHKAELISTSLQAKGYNIVRLDILAPSQRYPESEPRLYKMAAARNLERDTGPVQLEGGKAVIHMQLNGQIGLIKD</sequence>
<dbReference type="OrthoDB" id="7062395at2"/>
<name>A0A4R6VA52_9PAST</name>
<reference evidence="2 3" key="1">
    <citation type="submission" date="2019-03" db="EMBL/GenBank/DDBJ databases">
        <title>Genomic Encyclopedia of Type Strains, Phase IV (KMG-IV): sequencing the most valuable type-strain genomes for metagenomic binning, comparative biology and taxonomic classification.</title>
        <authorList>
            <person name="Goeker M."/>
        </authorList>
    </citation>
    <scope>NUCLEOTIDE SEQUENCE [LARGE SCALE GENOMIC DNA]</scope>
    <source>
        <strain evidence="2 3">DSM 28403</strain>
    </source>
</reference>
<feature type="chain" id="PRO_5020799568" evidence="1">
    <location>
        <begin position="21"/>
        <end position="233"/>
    </location>
</feature>
<accession>A0A4R6VA52</accession>
<dbReference type="PANTHER" id="PTHR34387">
    <property type="entry name" value="SLR1258 PROTEIN"/>
    <property type="match status" value="1"/>
</dbReference>
<dbReference type="AlphaFoldDB" id="A0A4R6VA52"/>
<dbReference type="Gene3D" id="3.30.70.2970">
    <property type="entry name" value="Protein of unknown function (DUF541), domain 2"/>
    <property type="match status" value="1"/>
</dbReference>
<keyword evidence="1" id="KW-0732">Signal</keyword>
<feature type="signal peptide" evidence="1">
    <location>
        <begin position="1"/>
        <end position="20"/>
    </location>
</feature>
<dbReference type="GO" id="GO:0006974">
    <property type="term" value="P:DNA damage response"/>
    <property type="evidence" value="ECO:0007669"/>
    <property type="project" value="TreeGrafter"/>
</dbReference>
<dbReference type="PANTHER" id="PTHR34387:SF1">
    <property type="entry name" value="PERIPLASMIC IMMUNOGENIC PROTEIN"/>
    <property type="match status" value="1"/>
</dbReference>
<gene>
    <name evidence="2" type="ORF">EDC45_1911</name>
</gene>
<evidence type="ECO:0000313" key="2">
    <source>
        <dbReference type="EMBL" id="TDQ56506.1"/>
    </source>
</evidence>
<evidence type="ECO:0000313" key="3">
    <source>
        <dbReference type="Proteomes" id="UP000295657"/>
    </source>
</evidence>
<keyword evidence="3" id="KW-1185">Reference proteome</keyword>
<dbReference type="InterPro" id="IPR007497">
    <property type="entry name" value="SIMPL/DUF541"/>
</dbReference>
<dbReference type="Gene3D" id="3.30.110.170">
    <property type="entry name" value="Protein of unknown function (DUF541), domain 1"/>
    <property type="match status" value="1"/>
</dbReference>
<dbReference type="EMBL" id="SNYQ01000010">
    <property type="protein sequence ID" value="TDQ56506.1"/>
    <property type="molecule type" value="Genomic_DNA"/>
</dbReference>
<dbReference type="InterPro" id="IPR052022">
    <property type="entry name" value="26kDa_periplasmic_antigen"/>
</dbReference>
<organism evidence="2 3">
    <name type="scientific">Mesocricetibacter intestinalis</name>
    <dbReference type="NCBI Taxonomy" id="1521930"/>
    <lineage>
        <taxon>Bacteria</taxon>
        <taxon>Pseudomonadati</taxon>
        <taxon>Pseudomonadota</taxon>
        <taxon>Gammaproteobacteria</taxon>
        <taxon>Pasteurellales</taxon>
        <taxon>Pasteurellaceae</taxon>
        <taxon>Mesocricetibacter</taxon>
    </lineage>
</organism>
<protein>
    <submittedName>
        <fullName evidence="2">Putative secreted protein</fullName>
    </submittedName>
</protein>